<proteinExistence type="inferred from homology"/>
<dbReference type="InterPro" id="IPR036291">
    <property type="entry name" value="NAD(P)-bd_dom_sf"/>
</dbReference>
<dbReference type="PRINTS" id="PR00080">
    <property type="entry name" value="SDRFAMILY"/>
</dbReference>
<dbReference type="GO" id="GO:0016491">
    <property type="term" value="F:oxidoreductase activity"/>
    <property type="evidence" value="ECO:0007669"/>
    <property type="project" value="UniProtKB-KW"/>
</dbReference>
<dbReference type="NCBIfam" id="NF004203">
    <property type="entry name" value="PRK05653.2-4"/>
    <property type="match status" value="1"/>
</dbReference>
<comment type="similarity">
    <text evidence="1">Belongs to the short-chain dehydrogenases/reductases (SDR) family.</text>
</comment>
<comment type="caution">
    <text evidence="3">The sequence shown here is derived from an EMBL/GenBank/DDBJ whole genome shotgun (WGS) entry which is preliminary data.</text>
</comment>
<evidence type="ECO:0000313" key="3">
    <source>
        <dbReference type="EMBL" id="MCR6095324.1"/>
    </source>
</evidence>
<reference evidence="3" key="1">
    <citation type="submission" date="2020-06" db="EMBL/GenBank/DDBJ databases">
        <title>Insight into the genomes of haloalkaliphilic bacilli from Kenyan soda lakes.</title>
        <authorList>
            <person name="Mwirichia R."/>
            <person name="Villamizar G.C."/>
            <person name="Poehlein A."/>
            <person name="Mugweru J."/>
            <person name="Kipnyargis A."/>
            <person name="Kiplimo D."/>
            <person name="Orwa P."/>
            <person name="Daniel R."/>
        </authorList>
    </citation>
    <scope>NUCLEOTIDE SEQUENCE</scope>
    <source>
        <strain evidence="3">B1096_S55</strain>
    </source>
</reference>
<keyword evidence="4" id="KW-1185">Reference proteome</keyword>
<dbReference type="Proteomes" id="UP001057753">
    <property type="component" value="Unassembled WGS sequence"/>
</dbReference>
<dbReference type="FunFam" id="3.40.50.720:FF:000084">
    <property type="entry name" value="Short-chain dehydrogenase reductase"/>
    <property type="match status" value="1"/>
</dbReference>
<dbReference type="PANTHER" id="PTHR43669">
    <property type="entry name" value="5-KETO-D-GLUCONATE 5-REDUCTASE"/>
    <property type="match status" value="1"/>
</dbReference>
<dbReference type="Gene3D" id="3.40.50.720">
    <property type="entry name" value="NAD(P)-binding Rossmann-like Domain"/>
    <property type="match status" value="1"/>
</dbReference>
<dbReference type="EMBL" id="JABXYM010000001">
    <property type="protein sequence ID" value="MCR6095324.1"/>
    <property type="molecule type" value="Genomic_DNA"/>
</dbReference>
<gene>
    <name evidence="3" type="ORF">HXA33_02100</name>
</gene>
<dbReference type="RefSeq" id="WP_257820021.1">
    <property type="nucleotide sequence ID" value="NZ_JABXYM010000001.1"/>
</dbReference>
<evidence type="ECO:0000256" key="1">
    <source>
        <dbReference type="ARBA" id="ARBA00006484"/>
    </source>
</evidence>
<dbReference type="PRINTS" id="PR00081">
    <property type="entry name" value="GDHRDH"/>
</dbReference>
<sequence length="263" mass="28176">MEATEFSSKVVLITGAASGIGLAAAKRFTQAGAHVCMLDINEQRLKEAEKDLQSYGTEILPIACDISDNCDVQAAIEKATTLWDRLDIVFANAGIGGMMAPIEHMTVADWKKTIDVDLTGCFLTVKYAIPWMKNHGGSIIMTSSVSGNRVYSQPGFSSYSTAKAGQTAFMKMAALELGQFGIRVNAVCPGSVDTHITDHMRKHPEVDNISMQVAFPRGRQPLMQGSATPDQVVDAVEFLASAKSGHITGTELYIDGGESLLQG</sequence>
<evidence type="ECO:0000313" key="4">
    <source>
        <dbReference type="Proteomes" id="UP001057753"/>
    </source>
</evidence>
<dbReference type="PANTHER" id="PTHR43669:SF3">
    <property type="entry name" value="ALCOHOL DEHYDROGENASE, PUTATIVE (AFU_ORTHOLOGUE AFUA_3G03445)-RELATED"/>
    <property type="match status" value="1"/>
</dbReference>
<dbReference type="SUPFAM" id="SSF51735">
    <property type="entry name" value="NAD(P)-binding Rossmann-fold domains"/>
    <property type="match status" value="1"/>
</dbReference>
<dbReference type="InterPro" id="IPR002347">
    <property type="entry name" value="SDR_fam"/>
</dbReference>
<keyword evidence="2" id="KW-0560">Oxidoreductase</keyword>
<protein>
    <submittedName>
        <fullName evidence="3">SDR family oxidoreductase</fullName>
    </submittedName>
</protein>
<dbReference type="Pfam" id="PF13561">
    <property type="entry name" value="adh_short_C2"/>
    <property type="match status" value="1"/>
</dbReference>
<accession>A0A9Q4AZ48</accession>
<name>A0A9Q4AZ48_SALAG</name>
<evidence type="ECO:0000256" key="2">
    <source>
        <dbReference type="ARBA" id="ARBA00023002"/>
    </source>
</evidence>
<dbReference type="AlphaFoldDB" id="A0A9Q4AZ48"/>
<dbReference type="GO" id="GO:0008206">
    <property type="term" value="P:bile acid metabolic process"/>
    <property type="evidence" value="ECO:0007669"/>
    <property type="project" value="UniProtKB-ARBA"/>
</dbReference>
<organism evidence="3 4">
    <name type="scientific">Salipaludibacillus agaradhaerens</name>
    <name type="common">Bacillus agaradhaerens</name>
    <dbReference type="NCBI Taxonomy" id="76935"/>
    <lineage>
        <taxon>Bacteria</taxon>
        <taxon>Bacillati</taxon>
        <taxon>Bacillota</taxon>
        <taxon>Bacilli</taxon>
        <taxon>Bacillales</taxon>
        <taxon>Bacillaceae</taxon>
    </lineage>
</organism>
<dbReference type="CDD" id="cd05233">
    <property type="entry name" value="SDR_c"/>
    <property type="match status" value="1"/>
</dbReference>